<dbReference type="RefSeq" id="WP_205121616.1">
    <property type="nucleotide sequence ID" value="NZ_JAFBCM010000001.1"/>
</dbReference>
<keyword evidence="3" id="KW-1003">Cell membrane</keyword>
<feature type="transmembrane region" description="Helical" evidence="8">
    <location>
        <begin position="235"/>
        <end position="255"/>
    </location>
</feature>
<keyword evidence="6 8" id="KW-0472">Membrane</keyword>
<keyword evidence="11" id="KW-1185">Reference proteome</keyword>
<evidence type="ECO:0000256" key="6">
    <source>
        <dbReference type="ARBA" id="ARBA00023136"/>
    </source>
</evidence>
<feature type="transmembrane region" description="Helical" evidence="8">
    <location>
        <begin position="482"/>
        <end position="506"/>
    </location>
</feature>
<organism evidence="10 11">
    <name type="scientific">Tenggerimyces flavus</name>
    <dbReference type="NCBI Taxonomy" id="1708749"/>
    <lineage>
        <taxon>Bacteria</taxon>
        <taxon>Bacillati</taxon>
        <taxon>Actinomycetota</taxon>
        <taxon>Actinomycetes</taxon>
        <taxon>Propionibacteriales</taxon>
        <taxon>Nocardioidaceae</taxon>
        <taxon>Tenggerimyces</taxon>
    </lineage>
</organism>
<proteinExistence type="predicted"/>
<feature type="transmembrane region" description="Helical" evidence="8">
    <location>
        <begin position="175"/>
        <end position="197"/>
    </location>
</feature>
<dbReference type="PANTHER" id="PTHR42718:SF47">
    <property type="entry name" value="METHYL VIOLOGEN RESISTANCE PROTEIN SMVA"/>
    <property type="match status" value="1"/>
</dbReference>
<evidence type="ECO:0000256" key="1">
    <source>
        <dbReference type="ARBA" id="ARBA00004651"/>
    </source>
</evidence>
<feature type="transmembrane region" description="Helical" evidence="8">
    <location>
        <begin position="341"/>
        <end position="360"/>
    </location>
</feature>
<feature type="domain" description="Major facilitator superfamily (MFS) profile" evidence="9">
    <location>
        <begin position="23"/>
        <end position="509"/>
    </location>
</feature>
<feature type="transmembrane region" description="Helical" evidence="8">
    <location>
        <begin position="366"/>
        <end position="392"/>
    </location>
</feature>
<keyword evidence="2" id="KW-0813">Transport</keyword>
<feature type="region of interest" description="Disordered" evidence="7">
    <location>
        <begin position="511"/>
        <end position="533"/>
    </location>
</feature>
<evidence type="ECO:0000256" key="3">
    <source>
        <dbReference type="ARBA" id="ARBA00022475"/>
    </source>
</evidence>
<feature type="transmembrane region" description="Helical" evidence="8">
    <location>
        <begin position="114"/>
        <end position="135"/>
    </location>
</feature>
<reference evidence="11" key="1">
    <citation type="journal article" date="2019" name="Int. J. Syst. Evol. Microbiol.">
        <title>The Global Catalogue of Microorganisms (GCM) 10K type strain sequencing project: providing services to taxonomists for standard genome sequencing and annotation.</title>
        <authorList>
            <consortium name="The Broad Institute Genomics Platform"/>
            <consortium name="The Broad Institute Genome Sequencing Center for Infectious Disease"/>
            <person name="Wu L."/>
            <person name="Ma J."/>
        </authorList>
    </citation>
    <scope>NUCLEOTIDE SEQUENCE [LARGE SCALE GENOMIC DNA]</scope>
    <source>
        <strain evidence="11">CGMCC 4.7241</strain>
    </source>
</reference>
<dbReference type="SUPFAM" id="SSF103473">
    <property type="entry name" value="MFS general substrate transporter"/>
    <property type="match status" value="1"/>
</dbReference>
<dbReference type="InterPro" id="IPR036259">
    <property type="entry name" value="MFS_trans_sf"/>
</dbReference>
<dbReference type="InterPro" id="IPR020846">
    <property type="entry name" value="MFS_dom"/>
</dbReference>
<dbReference type="CDD" id="cd17321">
    <property type="entry name" value="MFS_MMR_MDR_like"/>
    <property type="match status" value="1"/>
</dbReference>
<evidence type="ECO:0000259" key="9">
    <source>
        <dbReference type="PROSITE" id="PS50850"/>
    </source>
</evidence>
<dbReference type="PANTHER" id="PTHR42718">
    <property type="entry name" value="MAJOR FACILITATOR SUPERFAMILY MULTIDRUG TRANSPORTER MFSC"/>
    <property type="match status" value="1"/>
</dbReference>
<dbReference type="PROSITE" id="PS50850">
    <property type="entry name" value="MFS"/>
    <property type="match status" value="1"/>
</dbReference>
<evidence type="ECO:0000313" key="10">
    <source>
        <dbReference type="EMBL" id="MFC3764723.1"/>
    </source>
</evidence>
<comment type="subcellular location">
    <subcellularLocation>
        <location evidence="1">Cell membrane</location>
        <topology evidence="1">Multi-pass membrane protein</topology>
    </subcellularLocation>
</comment>
<dbReference type="Pfam" id="PF07690">
    <property type="entry name" value="MFS_1"/>
    <property type="match status" value="1"/>
</dbReference>
<evidence type="ECO:0000256" key="2">
    <source>
        <dbReference type="ARBA" id="ARBA00022448"/>
    </source>
</evidence>
<keyword evidence="4 8" id="KW-0812">Transmembrane</keyword>
<dbReference type="InterPro" id="IPR011701">
    <property type="entry name" value="MFS"/>
</dbReference>
<feature type="transmembrane region" description="Helical" evidence="8">
    <location>
        <begin position="21"/>
        <end position="45"/>
    </location>
</feature>
<evidence type="ECO:0000313" key="11">
    <source>
        <dbReference type="Proteomes" id="UP001595699"/>
    </source>
</evidence>
<feature type="transmembrane region" description="Helical" evidence="8">
    <location>
        <begin position="89"/>
        <end position="108"/>
    </location>
</feature>
<feature type="transmembrane region" description="Helical" evidence="8">
    <location>
        <begin position="313"/>
        <end position="334"/>
    </location>
</feature>
<dbReference type="Proteomes" id="UP001595699">
    <property type="component" value="Unassembled WGS sequence"/>
</dbReference>
<sequence length="533" mass="54802">MSTQLVERTPLAARKATRREWIGLAVLALACLLYVMDLTVLHFAVPAMSADLQPTSTQLLWIIDVYGFMVAGALVTMGTLGDRIGRRRLLMVGAAAFGVVSILAALSTSSEMLIVSRALLGIAGATIAPSTLSLIFHMFQDPRQRTFAIGIWVGAFSAGSAIGPVLGGILLERFWWGSVFLLALPVMAALLVLGPRVLPEYRDPKAGRLDLLSAGMSVVALLGVVFGLKQIAQDGLAALPVATIIGGVVVGALWVRRQKRLANPMIDLSLFRVRRFNVALAVNFLAIFVLVGYFLFVAQYLQLVLGLSTLEAGLWSAPSAVGFILSSQLAPRVLQRVRPAYVVAGGLAASSIGLFLLTLVGTQQGLLLLVAGAVVISLGMGPVFGLTTEMVVGSAPTERAGAASGIAETASELGGALGIAALGSVGIAIYRGGIARNLPEGVPADAADAARDTLGGAVAAAGTLPDPTGAALLDVARESFVAGLQLSSLAAAVVAAGIAVVAAVALRDKASDGAVDQPTDEVETSDEPLPCAA</sequence>
<evidence type="ECO:0000256" key="7">
    <source>
        <dbReference type="SAM" id="MobiDB-lite"/>
    </source>
</evidence>
<protein>
    <submittedName>
        <fullName evidence="10">MFS transporter</fullName>
    </submittedName>
</protein>
<dbReference type="EMBL" id="JBHRZH010000032">
    <property type="protein sequence ID" value="MFC3764723.1"/>
    <property type="molecule type" value="Genomic_DNA"/>
</dbReference>
<name>A0ABV7YKU4_9ACTN</name>
<dbReference type="Gene3D" id="1.20.1250.20">
    <property type="entry name" value="MFS general substrate transporter like domains"/>
    <property type="match status" value="1"/>
</dbReference>
<evidence type="ECO:0000256" key="4">
    <source>
        <dbReference type="ARBA" id="ARBA00022692"/>
    </source>
</evidence>
<dbReference type="Gene3D" id="1.20.1720.10">
    <property type="entry name" value="Multidrug resistance protein D"/>
    <property type="match status" value="1"/>
</dbReference>
<keyword evidence="5 8" id="KW-1133">Transmembrane helix</keyword>
<comment type="caution">
    <text evidence="10">The sequence shown here is derived from an EMBL/GenBank/DDBJ whole genome shotgun (WGS) entry which is preliminary data.</text>
</comment>
<feature type="transmembrane region" description="Helical" evidence="8">
    <location>
        <begin position="276"/>
        <end position="301"/>
    </location>
</feature>
<feature type="transmembrane region" description="Helical" evidence="8">
    <location>
        <begin position="209"/>
        <end position="229"/>
    </location>
</feature>
<evidence type="ECO:0000256" key="5">
    <source>
        <dbReference type="ARBA" id="ARBA00022989"/>
    </source>
</evidence>
<feature type="transmembrane region" description="Helical" evidence="8">
    <location>
        <begin position="147"/>
        <end position="169"/>
    </location>
</feature>
<feature type="transmembrane region" description="Helical" evidence="8">
    <location>
        <begin position="413"/>
        <end position="430"/>
    </location>
</feature>
<accession>A0ABV7YKU4</accession>
<gene>
    <name evidence="10" type="ORF">ACFOUW_28050</name>
</gene>
<feature type="transmembrane region" description="Helical" evidence="8">
    <location>
        <begin position="57"/>
        <end position="77"/>
    </location>
</feature>
<evidence type="ECO:0000256" key="8">
    <source>
        <dbReference type="SAM" id="Phobius"/>
    </source>
</evidence>